<evidence type="ECO:0000256" key="3">
    <source>
        <dbReference type="ARBA" id="ARBA00021315"/>
    </source>
</evidence>
<dbReference type="FunFam" id="3.40.50.300:FF:000319">
    <property type="entry name" value="DNA repair protein RecN"/>
    <property type="match status" value="1"/>
</dbReference>
<evidence type="ECO:0000256" key="9">
    <source>
        <dbReference type="PIRNR" id="PIRNR003128"/>
    </source>
</evidence>
<evidence type="ECO:0000256" key="1">
    <source>
        <dbReference type="ARBA" id="ARBA00003618"/>
    </source>
</evidence>
<dbReference type="GO" id="GO:0009432">
    <property type="term" value="P:SOS response"/>
    <property type="evidence" value="ECO:0007669"/>
    <property type="project" value="TreeGrafter"/>
</dbReference>
<keyword evidence="13" id="KW-1185">Reference proteome</keyword>
<dbReference type="PANTHER" id="PTHR11059">
    <property type="entry name" value="DNA REPAIR PROTEIN RECN"/>
    <property type="match status" value="1"/>
</dbReference>
<dbReference type="InterPro" id="IPR003395">
    <property type="entry name" value="RecF/RecN/SMC_N"/>
</dbReference>
<evidence type="ECO:0000256" key="5">
    <source>
        <dbReference type="ARBA" id="ARBA00022763"/>
    </source>
</evidence>
<dbReference type="EMBL" id="CP060696">
    <property type="protein sequence ID" value="QNO18731.1"/>
    <property type="molecule type" value="Genomic_DNA"/>
</dbReference>
<comment type="function">
    <text evidence="1 9">May be involved in recombinational repair of damaged DNA.</text>
</comment>
<dbReference type="GO" id="GO:0005524">
    <property type="term" value="F:ATP binding"/>
    <property type="evidence" value="ECO:0007669"/>
    <property type="project" value="UniProtKB-KW"/>
</dbReference>
<accession>A0A7G9WJ69</accession>
<evidence type="ECO:0000313" key="13">
    <source>
        <dbReference type="Proteomes" id="UP000516046"/>
    </source>
</evidence>
<proteinExistence type="inferred from homology"/>
<keyword evidence="10" id="KW-0175">Coiled coil</keyword>
<dbReference type="NCBIfam" id="TIGR00634">
    <property type="entry name" value="recN"/>
    <property type="match status" value="1"/>
</dbReference>
<comment type="similarity">
    <text evidence="2 9">Belongs to the RecN family.</text>
</comment>
<reference evidence="12 13" key="1">
    <citation type="submission" date="2020-08" db="EMBL/GenBank/DDBJ databases">
        <authorList>
            <person name="Ren C."/>
            <person name="Gu Y."/>
            <person name="Xu Y."/>
        </authorList>
    </citation>
    <scope>NUCLEOTIDE SEQUENCE [LARGE SCALE GENOMIC DNA]</scope>
    <source>
        <strain evidence="12 13">LBM18003</strain>
    </source>
</reference>
<keyword evidence="6" id="KW-0067">ATP-binding</keyword>
<sequence>MLNQLYIENIAVIEKATIDFGTGFNVLTGETGAGKSMIIDAIHAVLGQRTSRELVRTGARGAFVSASFSDLNAQVQKKLEQLGFSTEDDGTLLLQREIREDGRTVCRIGARPASVSALKELGALLINIHGQHESYGLLSPENHLRYLDRTGVPQQLRREYRTVYVQWKELQKQLAAVNMGESEKARRMDLLTYQAEELEAAQIQPGEQQELQNRRLRIRNSGKITEALQQADALLSGGEEAPGACAAVLDAVKLLSGVVDVMPELSTLAGRLESLGYDLQDCMEEVSSQCGENDFDPQELDDIEERLNLYYHLSLKYGETEEEMLQYLEKCRKELDSMQHSDEELERLHKESTEAEKAVRRLGTQLSSVRRKAAAGFAKQVRSELSYLDMPGVVFTVQQEPCEPCQTGCDAVQFLISANPGEPARPLAKIASGGELSRILLAIQSVLSGRDSVGTLIFDEVDTGVSGSAAQKIGQKLRQTAQGRQVLCVTHLAQIAALGDRQYKIEKHTESGRTFTQVTLLDHEGRRQELARIIGGTQITPLTLQNAEEMLQLAAAQ</sequence>
<feature type="coiled-coil region" evidence="10">
    <location>
        <begin position="328"/>
        <end position="365"/>
    </location>
</feature>
<name>A0A7G9WJ69_9FIRM</name>
<evidence type="ECO:0000256" key="4">
    <source>
        <dbReference type="ARBA" id="ARBA00022741"/>
    </source>
</evidence>
<dbReference type="CDD" id="cd03241">
    <property type="entry name" value="ABC_RecN"/>
    <property type="match status" value="2"/>
</dbReference>
<evidence type="ECO:0000256" key="10">
    <source>
        <dbReference type="SAM" id="Coils"/>
    </source>
</evidence>
<evidence type="ECO:0000256" key="6">
    <source>
        <dbReference type="ARBA" id="ARBA00022840"/>
    </source>
</evidence>
<evidence type="ECO:0000259" key="11">
    <source>
        <dbReference type="Pfam" id="PF02463"/>
    </source>
</evidence>
<dbReference type="PIRSF" id="PIRSF003128">
    <property type="entry name" value="RecN"/>
    <property type="match status" value="1"/>
</dbReference>
<keyword evidence="7 9" id="KW-0234">DNA repair</keyword>
<evidence type="ECO:0000256" key="8">
    <source>
        <dbReference type="ARBA" id="ARBA00033408"/>
    </source>
</evidence>
<dbReference type="InterPro" id="IPR027417">
    <property type="entry name" value="P-loop_NTPase"/>
</dbReference>
<dbReference type="FunFam" id="3.40.50.300:FF:000356">
    <property type="entry name" value="DNA repair protein RecN"/>
    <property type="match status" value="1"/>
</dbReference>
<feature type="domain" description="RecF/RecN/SMC N-terminal" evidence="11">
    <location>
        <begin position="2"/>
        <end position="508"/>
    </location>
</feature>
<dbReference type="SUPFAM" id="SSF52540">
    <property type="entry name" value="P-loop containing nucleoside triphosphate hydrolases"/>
    <property type="match status" value="1"/>
</dbReference>
<dbReference type="InterPro" id="IPR004604">
    <property type="entry name" value="DNA_recomb/repair_RecN"/>
</dbReference>
<dbReference type="GO" id="GO:0006310">
    <property type="term" value="P:DNA recombination"/>
    <property type="evidence" value="ECO:0007669"/>
    <property type="project" value="InterPro"/>
</dbReference>
<dbReference type="GO" id="GO:0006281">
    <property type="term" value="P:DNA repair"/>
    <property type="evidence" value="ECO:0007669"/>
    <property type="project" value="UniProtKB-KW"/>
</dbReference>
<dbReference type="AlphaFoldDB" id="A0A7G9WJ69"/>
<dbReference type="Gene3D" id="3.40.50.300">
    <property type="entry name" value="P-loop containing nucleotide triphosphate hydrolases"/>
    <property type="match status" value="2"/>
</dbReference>
<dbReference type="Pfam" id="PF02463">
    <property type="entry name" value="SMC_N"/>
    <property type="match status" value="1"/>
</dbReference>
<protein>
    <recommendedName>
        <fullName evidence="3 9">DNA repair protein RecN</fullName>
    </recommendedName>
    <alternativeName>
        <fullName evidence="8 9">Recombination protein N</fullName>
    </alternativeName>
</protein>
<dbReference type="Proteomes" id="UP000516046">
    <property type="component" value="Chromosome"/>
</dbReference>
<keyword evidence="4" id="KW-0547">Nucleotide-binding</keyword>
<keyword evidence="5 9" id="KW-0227">DNA damage</keyword>
<evidence type="ECO:0000313" key="12">
    <source>
        <dbReference type="EMBL" id="QNO18731.1"/>
    </source>
</evidence>
<organism evidence="12 13">
    <name type="scientific">Caproicibacterium amylolyticum</name>
    <dbReference type="NCBI Taxonomy" id="2766537"/>
    <lineage>
        <taxon>Bacteria</taxon>
        <taxon>Bacillati</taxon>
        <taxon>Bacillota</taxon>
        <taxon>Clostridia</taxon>
        <taxon>Eubacteriales</taxon>
        <taxon>Oscillospiraceae</taxon>
        <taxon>Caproicibacterium</taxon>
    </lineage>
</organism>
<dbReference type="PANTHER" id="PTHR11059:SF0">
    <property type="entry name" value="DNA REPAIR PROTEIN RECN"/>
    <property type="match status" value="1"/>
</dbReference>
<dbReference type="KEGG" id="caml:H6X83_03615"/>
<dbReference type="GO" id="GO:0043590">
    <property type="term" value="C:bacterial nucleoid"/>
    <property type="evidence" value="ECO:0007669"/>
    <property type="project" value="TreeGrafter"/>
</dbReference>
<evidence type="ECO:0000256" key="7">
    <source>
        <dbReference type="ARBA" id="ARBA00023204"/>
    </source>
</evidence>
<gene>
    <name evidence="12" type="primary">recN</name>
    <name evidence="12" type="ORF">H6X83_03615</name>
</gene>
<dbReference type="RefSeq" id="WP_212507799.1">
    <property type="nucleotide sequence ID" value="NZ_CP060696.1"/>
</dbReference>
<evidence type="ECO:0000256" key="2">
    <source>
        <dbReference type="ARBA" id="ARBA00009441"/>
    </source>
</evidence>